<sequence length="270" mass="29741">MNLFKRLRFANDPRPGDRAVDTDSVPAYPGLCNLCGATGEFSLGDCPPHHAARAFRCPSCGAALRFRNEAAALVEVIGRGRHLSLRTLIADPAVRKMSLYHIGIGGPVRQWLRQVADYCESTLFEDGHREEVRDGVHHQDLVDLSFADGRFDLVTSSHVMEHVSDPWAALTEIHRVLKPGGHYVFSIPIGWPPPETSIRRATITDGKLEHHLPAAYHESPGGSPSLVFTDFGSDLLDHLEEAGFQARQCRPNIGLQHAFIDSVFVATRPG</sequence>
<reference evidence="2 3" key="1">
    <citation type="submission" date="2024-02" db="EMBL/GenBank/DDBJ databases">
        <title>A novel Wenzhouxiangellaceae bacterium, isolated from coastal sediments.</title>
        <authorList>
            <person name="Du Z.-J."/>
            <person name="Ye Y.-Q."/>
            <person name="Zhang X.-Y."/>
        </authorList>
    </citation>
    <scope>NUCLEOTIDE SEQUENCE [LARGE SCALE GENOMIC DNA]</scope>
    <source>
        <strain evidence="2 3">CH-27</strain>
    </source>
</reference>
<dbReference type="InterPro" id="IPR013216">
    <property type="entry name" value="Methyltransf_11"/>
</dbReference>
<dbReference type="Gene3D" id="3.40.50.150">
    <property type="entry name" value="Vaccinia Virus protein VP39"/>
    <property type="match status" value="1"/>
</dbReference>
<evidence type="ECO:0000313" key="3">
    <source>
        <dbReference type="Proteomes" id="UP001359886"/>
    </source>
</evidence>
<keyword evidence="3" id="KW-1185">Reference proteome</keyword>
<dbReference type="RefSeq" id="WP_354693680.1">
    <property type="nucleotide sequence ID" value="NZ_JAZHOG010000001.1"/>
</dbReference>
<dbReference type="AlphaFoldDB" id="A0AAW9RD95"/>
<dbReference type="CDD" id="cd02440">
    <property type="entry name" value="AdoMet_MTases"/>
    <property type="match status" value="1"/>
</dbReference>
<dbReference type="InterPro" id="IPR029063">
    <property type="entry name" value="SAM-dependent_MTases_sf"/>
</dbReference>
<dbReference type="GO" id="GO:0008757">
    <property type="term" value="F:S-adenosylmethionine-dependent methyltransferase activity"/>
    <property type="evidence" value="ECO:0007669"/>
    <property type="project" value="InterPro"/>
</dbReference>
<proteinExistence type="predicted"/>
<dbReference type="Pfam" id="PF08241">
    <property type="entry name" value="Methyltransf_11"/>
    <property type="match status" value="1"/>
</dbReference>
<evidence type="ECO:0000259" key="1">
    <source>
        <dbReference type="Pfam" id="PF08241"/>
    </source>
</evidence>
<dbReference type="EMBL" id="JAZHOG010000001">
    <property type="protein sequence ID" value="MEJ8566360.1"/>
    <property type="molecule type" value="Genomic_DNA"/>
</dbReference>
<organism evidence="2 3">
    <name type="scientific">Elongatibacter sediminis</name>
    <dbReference type="NCBI Taxonomy" id="3119006"/>
    <lineage>
        <taxon>Bacteria</taxon>
        <taxon>Pseudomonadati</taxon>
        <taxon>Pseudomonadota</taxon>
        <taxon>Gammaproteobacteria</taxon>
        <taxon>Chromatiales</taxon>
        <taxon>Wenzhouxiangellaceae</taxon>
        <taxon>Elongatibacter</taxon>
    </lineage>
</organism>
<dbReference type="GO" id="GO:0032259">
    <property type="term" value="P:methylation"/>
    <property type="evidence" value="ECO:0007669"/>
    <property type="project" value="UniProtKB-KW"/>
</dbReference>
<protein>
    <submittedName>
        <fullName evidence="2">Methyltransferase domain-containing protein</fullName>
    </submittedName>
</protein>
<accession>A0AAW9RD95</accession>
<name>A0AAW9RD95_9GAMM</name>
<gene>
    <name evidence="2" type="ORF">V3330_01875</name>
</gene>
<dbReference type="SUPFAM" id="SSF53335">
    <property type="entry name" value="S-adenosyl-L-methionine-dependent methyltransferases"/>
    <property type="match status" value="1"/>
</dbReference>
<keyword evidence="2" id="KW-0808">Transferase</keyword>
<keyword evidence="2" id="KW-0489">Methyltransferase</keyword>
<comment type="caution">
    <text evidence="2">The sequence shown here is derived from an EMBL/GenBank/DDBJ whole genome shotgun (WGS) entry which is preliminary data.</text>
</comment>
<dbReference type="Proteomes" id="UP001359886">
    <property type="component" value="Unassembled WGS sequence"/>
</dbReference>
<feature type="domain" description="Methyltransferase type 11" evidence="1">
    <location>
        <begin position="132"/>
        <end position="185"/>
    </location>
</feature>
<evidence type="ECO:0000313" key="2">
    <source>
        <dbReference type="EMBL" id="MEJ8566360.1"/>
    </source>
</evidence>